<dbReference type="RefSeq" id="XP_020909297.1">
    <property type="nucleotide sequence ID" value="XM_021053638.2"/>
</dbReference>
<feature type="transmembrane region" description="Helical" evidence="2">
    <location>
        <begin position="485"/>
        <end position="507"/>
    </location>
</feature>
<dbReference type="InterPro" id="IPR051697">
    <property type="entry name" value="Patched_domain-protein"/>
</dbReference>
<organism evidence="4 5">
    <name type="scientific">Exaiptasia diaphana</name>
    <name type="common">Tropical sea anemone</name>
    <name type="synonym">Aiptasia pulchella</name>
    <dbReference type="NCBI Taxonomy" id="2652724"/>
    <lineage>
        <taxon>Eukaryota</taxon>
        <taxon>Metazoa</taxon>
        <taxon>Cnidaria</taxon>
        <taxon>Anthozoa</taxon>
        <taxon>Hexacorallia</taxon>
        <taxon>Actiniaria</taxon>
        <taxon>Aiptasiidae</taxon>
        <taxon>Exaiptasia</taxon>
    </lineage>
</organism>
<feature type="transmembrane region" description="Helical" evidence="2">
    <location>
        <begin position="713"/>
        <end position="733"/>
    </location>
</feature>
<dbReference type="EnsemblMetazoa" id="XM_021053638.2">
    <property type="protein sequence ID" value="XP_020909297.1"/>
    <property type="gene ID" value="LOC110247227"/>
</dbReference>
<name>A0A913XS01_EXADI</name>
<evidence type="ECO:0000256" key="2">
    <source>
        <dbReference type="SAM" id="Phobius"/>
    </source>
</evidence>
<dbReference type="PANTHER" id="PTHR10796">
    <property type="entry name" value="PATCHED-RELATED"/>
    <property type="match status" value="1"/>
</dbReference>
<keyword evidence="2" id="KW-0812">Transmembrane</keyword>
<feature type="transmembrane region" description="Helical" evidence="2">
    <location>
        <begin position="335"/>
        <end position="358"/>
    </location>
</feature>
<keyword evidence="2" id="KW-1133">Transmembrane helix</keyword>
<dbReference type="GeneID" id="110247227"/>
<dbReference type="AlphaFoldDB" id="A0A913XS01"/>
<feature type="domain" description="SSD" evidence="3">
    <location>
        <begin position="706"/>
        <end position="836"/>
    </location>
</feature>
<protein>
    <recommendedName>
        <fullName evidence="3">SSD domain-containing protein</fullName>
    </recommendedName>
</protein>
<dbReference type="EnsemblMetazoa" id="XM_021053646.2">
    <property type="protein sequence ID" value="XP_020909305.1"/>
    <property type="gene ID" value="LOC110247227"/>
</dbReference>
<feature type="transmembrane region" description="Helical" evidence="2">
    <location>
        <begin position="815"/>
        <end position="836"/>
    </location>
</feature>
<feature type="transmembrane region" description="Helical" evidence="2">
    <location>
        <begin position="308"/>
        <end position="329"/>
    </location>
</feature>
<dbReference type="Proteomes" id="UP000887567">
    <property type="component" value="Unplaced"/>
</dbReference>
<dbReference type="RefSeq" id="XP_020909305.1">
    <property type="nucleotide sequence ID" value="XM_021053646.2"/>
</dbReference>
<feature type="domain" description="SSD" evidence="3">
    <location>
        <begin position="277"/>
        <end position="435"/>
    </location>
</feature>
<dbReference type="Gene3D" id="1.20.1640.10">
    <property type="entry name" value="Multidrug efflux transporter AcrB transmembrane domain"/>
    <property type="match status" value="2"/>
</dbReference>
<evidence type="ECO:0000313" key="4">
    <source>
        <dbReference type="EnsemblMetazoa" id="XP_020909305.1"/>
    </source>
</evidence>
<evidence type="ECO:0000256" key="1">
    <source>
        <dbReference type="ARBA" id="ARBA00005585"/>
    </source>
</evidence>
<dbReference type="Pfam" id="PF12349">
    <property type="entry name" value="Sterol-sensing"/>
    <property type="match status" value="1"/>
</dbReference>
<evidence type="ECO:0000313" key="5">
    <source>
        <dbReference type="Proteomes" id="UP000887567"/>
    </source>
</evidence>
<keyword evidence="2" id="KW-0472">Membrane</keyword>
<comment type="similarity">
    <text evidence="1">Belongs to the patched family.</text>
</comment>
<dbReference type="InterPro" id="IPR000731">
    <property type="entry name" value="SSD"/>
</dbReference>
<dbReference type="PROSITE" id="PS50156">
    <property type="entry name" value="SSD"/>
    <property type="match status" value="2"/>
</dbReference>
<dbReference type="GO" id="GO:0016020">
    <property type="term" value="C:membrane"/>
    <property type="evidence" value="ECO:0007669"/>
    <property type="project" value="TreeGrafter"/>
</dbReference>
<dbReference type="InterPro" id="IPR053958">
    <property type="entry name" value="HMGCR/SNAP/NPC1-like_SSD"/>
</dbReference>
<feature type="transmembrane region" description="Helical" evidence="2">
    <location>
        <begin position="410"/>
        <end position="435"/>
    </location>
</feature>
<feature type="transmembrane region" description="Helical" evidence="2">
    <location>
        <begin position="784"/>
        <end position="803"/>
    </location>
</feature>
<reference evidence="4" key="1">
    <citation type="submission" date="2022-11" db="UniProtKB">
        <authorList>
            <consortium name="EnsemblMetazoa"/>
        </authorList>
    </citation>
    <scope>IDENTIFICATION</scope>
</reference>
<feature type="transmembrane region" description="Helical" evidence="2">
    <location>
        <begin position="278"/>
        <end position="296"/>
    </location>
</feature>
<accession>A0A913XS01</accession>
<dbReference type="KEGG" id="epa:110247227"/>
<sequence>MAKTNGNSCCTKCCHSWASCNRCFHGIFKRVFGGLGRCIANHPWVTIFLCLCIIGACSGGFYRFNSEIRTHKLFVPQDSQAMKDLDKAEKNFKSLNAKQEFVIFIPQDGGNVLRKNCLQDVIDFHEQITSMKDYVKYCQPRGGSAANWRSCIITNPLEIFNYTTSNLVDISEKLTKAYNDITLTLQNNKPARFSFSQMLSNIKMNKTRFIESAETIQVSYLMRNPTKDETENEKVMEWEKKFIEKLNSLKSKMSCSDLFYSAERSLDDAIAESSSSDIALISVTFTLMITFCCVMLGKFRNPLIGHSLLANSGILAVALGILSGFGLTLYTGFPFVSIVGVLPFLILGIGIDDMFIIVDEMDRMDNKMTVVETVKTVMANSGATVTMTTVTDLVAFAVSTSTEFPSVKYFCAYAAISITFSYLWIVTLFVAFMTFDIRRIKNNRRDCTPICFAPAPKVGDPEWDEPQPQSSNKIMKLWSRFLMKIPVRVVVVLLSMGLLAAGIYGTLHISERFDRKVLAKDGSYFKLFIAMQEKHYETGIPVQIIIEGNQKYETKEIQDEVVKLSNIVAENKFFQNSTISWMKSFHAFAQTARLNTTESFFLSSLNVFLNQPAYSHFKEDIKFSSDGKSIETSRLSSVTKPTTNSNVQKDLMISIRKDLKDKSKLNVFPINKNFIYFEQYVIIGEETFRNLIIAGLAVLVITWPFLLSFTVTLLVFLGFVALVVELFALMFIWDVTLNSVSMINLVMAIGFSVDYSAHIAHAFATSSESTAEGRVEHALSTLGASVVMGGISTFLGMIVLAFAKSEIFRIFFKMFLGIVVLGLLHGLCFLPVYMSLICRWKPHSAKVRNDGAMDNHEMSHDNTACNHDNNAYNGRTQLSSTPPIFNS</sequence>
<dbReference type="SUPFAM" id="SSF82866">
    <property type="entry name" value="Multidrug efflux transporter AcrB transmembrane domain"/>
    <property type="match status" value="2"/>
</dbReference>
<feature type="transmembrane region" description="Helical" evidence="2">
    <location>
        <begin position="688"/>
        <end position="707"/>
    </location>
</feature>
<dbReference type="OrthoDB" id="6510177at2759"/>
<dbReference type="PANTHER" id="PTHR10796:SF92">
    <property type="entry name" value="PATCHED-RELATED, ISOFORM A"/>
    <property type="match status" value="1"/>
</dbReference>
<evidence type="ECO:0000259" key="3">
    <source>
        <dbReference type="PROSITE" id="PS50156"/>
    </source>
</evidence>
<feature type="transmembrane region" description="Helical" evidence="2">
    <location>
        <begin position="745"/>
        <end position="764"/>
    </location>
</feature>
<keyword evidence="5" id="KW-1185">Reference proteome</keyword>
<dbReference type="OMA" id="INDMFII"/>
<proteinExistence type="inferred from homology"/>